<name>A0A2R8BTD5_9RHOB</name>
<keyword evidence="2" id="KW-0378">Hydrolase</keyword>
<dbReference type="Proteomes" id="UP000244912">
    <property type="component" value="Unassembled WGS sequence"/>
</dbReference>
<dbReference type="CDD" id="cd07385">
    <property type="entry name" value="MPP_YkuE_C"/>
    <property type="match status" value="1"/>
</dbReference>
<dbReference type="GO" id="GO:0046872">
    <property type="term" value="F:metal ion binding"/>
    <property type="evidence" value="ECO:0007669"/>
    <property type="project" value="UniProtKB-KW"/>
</dbReference>
<dbReference type="SUPFAM" id="SSF56300">
    <property type="entry name" value="Metallo-dependent phosphatases"/>
    <property type="match status" value="1"/>
</dbReference>
<reference evidence="4 5" key="1">
    <citation type="submission" date="2018-03" db="EMBL/GenBank/DDBJ databases">
        <authorList>
            <person name="Keele B.F."/>
        </authorList>
    </citation>
    <scope>NUCLEOTIDE SEQUENCE [LARGE SCALE GENOMIC DNA]</scope>
    <source>
        <strain evidence="4 5">CECT 8504</strain>
    </source>
</reference>
<gene>
    <name evidence="4" type="ORF">PAA8504_01222</name>
</gene>
<dbReference type="GO" id="GO:0009245">
    <property type="term" value="P:lipid A biosynthetic process"/>
    <property type="evidence" value="ECO:0007669"/>
    <property type="project" value="TreeGrafter"/>
</dbReference>
<dbReference type="PANTHER" id="PTHR31302:SF31">
    <property type="entry name" value="PHOSPHODIESTERASE YAEI"/>
    <property type="match status" value="1"/>
</dbReference>
<accession>A0A2R8BTD5</accession>
<dbReference type="InterPro" id="IPR029052">
    <property type="entry name" value="Metallo-depent_PP-like"/>
</dbReference>
<dbReference type="GO" id="GO:0008758">
    <property type="term" value="F:UDP-2,3-diacylglucosamine hydrolase activity"/>
    <property type="evidence" value="ECO:0007669"/>
    <property type="project" value="TreeGrafter"/>
</dbReference>
<evidence type="ECO:0000313" key="5">
    <source>
        <dbReference type="Proteomes" id="UP000244912"/>
    </source>
</evidence>
<dbReference type="OrthoDB" id="9780884at2"/>
<dbReference type="AlphaFoldDB" id="A0A2R8BTD5"/>
<sequence length="260" mass="28390">MSLRVARYAITPRREVPVPRLKIAVMADLHACTFAMPEERIAAVVDQVQGLGADMICLLGDYVGHSWGTRPLEPERVVPHLARLMAPLGVYAIMGNHDWMDNPEAQARRARETVWHRALAGAGLPPMVNTARQVEAGGVSFTVAGLESQRAFGRRSGADDLDATLGGTDLRRFTILLAHEPDVFACLPDHVDLTLSGHTHGGQIRFFGRPWIVPSRFGTRYAYGQFIEGSRQMVVSGGVGTSGPPFRLFCPPELTLIEVA</sequence>
<organism evidence="4 5">
    <name type="scientific">Palleronia abyssalis</name>
    <dbReference type="NCBI Taxonomy" id="1501240"/>
    <lineage>
        <taxon>Bacteria</taxon>
        <taxon>Pseudomonadati</taxon>
        <taxon>Pseudomonadota</taxon>
        <taxon>Alphaproteobacteria</taxon>
        <taxon>Rhodobacterales</taxon>
        <taxon>Roseobacteraceae</taxon>
        <taxon>Palleronia</taxon>
    </lineage>
</organism>
<dbReference type="InterPro" id="IPR051158">
    <property type="entry name" value="Metallophosphoesterase_sf"/>
</dbReference>
<dbReference type="InterPro" id="IPR004843">
    <property type="entry name" value="Calcineurin-like_PHP"/>
</dbReference>
<dbReference type="RefSeq" id="WP_108893249.1">
    <property type="nucleotide sequence ID" value="NZ_ONZF01000002.1"/>
</dbReference>
<protein>
    <recommendedName>
        <fullName evidence="3">Calcineurin-like phosphoesterase domain-containing protein</fullName>
    </recommendedName>
</protein>
<evidence type="ECO:0000313" key="4">
    <source>
        <dbReference type="EMBL" id="SPJ23411.1"/>
    </source>
</evidence>
<proteinExistence type="predicted"/>
<dbReference type="PANTHER" id="PTHR31302">
    <property type="entry name" value="TRANSMEMBRANE PROTEIN WITH METALLOPHOSPHOESTERASE DOMAIN-RELATED"/>
    <property type="match status" value="1"/>
</dbReference>
<evidence type="ECO:0000259" key="3">
    <source>
        <dbReference type="Pfam" id="PF00149"/>
    </source>
</evidence>
<dbReference type="Pfam" id="PF00149">
    <property type="entry name" value="Metallophos"/>
    <property type="match status" value="1"/>
</dbReference>
<dbReference type="GO" id="GO:0016020">
    <property type="term" value="C:membrane"/>
    <property type="evidence" value="ECO:0007669"/>
    <property type="project" value="GOC"/>
</dbReference>
<keyword evidence="5" id="KW-1185">Reference proteome</keyword>
<evidence type="ECO:0000256" key="2">
    <source>
        <dbReference type="ARBA" id="ARBA00022801"/>
    </source>
</evidence>
<keyword evidence="1" id="KW-0479">Metal-binding</keyword>
<dbReference type="Gene3D" id="3.60.21.10">
    <property type="match status" value="1"/>
</dbReference>
<feature type="domain" description="Calcineurin-like phosphoesterase" evidence="3">
    <location>
        <begin position="21"/>
        <end position="201"/>
    </location>
</feature>
<evidence type="ECO:0000256" key="1">
    <source>
        <dbReference type="ARBA" id="ARBA00022723"/>
    </source>
</evidence>
<dbReference type="EMBL" id="ONZF01000002">
    <property type="protein sequence ID" value="SPJ23411.1"/>
    <property type="molecule type" value="Genomic_DNA"/>
</dbReference>